<reference evidence="2 3" key="1">
    <citation type="submission" date="2024-08" db="EMBL/GenBank/DDBJ databases">
        <authorList>
            <person name="Ishaq N."/>
        </authorList>
    </citation>
    <scope>NUCLEOTIDE SEQUENCE [LARGE SCALE GENOMIC DNA]</scope>
    <source>
        <strain evidence="2 3">JCM 30400</strain>
    </source>
</reference>
<dbReference type="PANTHER" id="PTHR35565:SF1">
    <property type="entry name" value="TYPE VI SECRETION SYSTEM CONTRACTILE SHEATH LARGE SUBUNIT"/>
    <property type="match status" value="1"/>
</dbReference>
<evidence type="ECO:0000313" key="3">
    <source>
        <dbReference type="Proteomes" id="UP001569414"/>
    </source>
</evidence>
<evidence type="ECO:0000313" key="2">
    <source>
        <dbReference type="EMBL" id="MFA0789627.1"/>
    </source>
</evidence>
<proteinExistence type="predicted"/>
<dbReference type="Pfam" id="PF05943">
    <property type="entry name" value="VipB"/>
    <property type="match status" value="1"/>
</dbReference>
<gene>
    <name evidence="2" type="ORF">ACCI51_03650</name>
</gene>
<keyword evidence="3" id="KW-1185">Reference proteome</keyword>
<dbReference type="RefSeq" id="WP_371842633.1">
    <property type="nucleotide sequence ID" value="NZ_JBGMEL010000002.1"/>
</dbReference>
<feature type="domain" description="TssC1 N-terminal" evidence="1">
    <location>
        <begin position="195"/>
        <end position="489"/>
    </location>
</feature>
<dbReference type="InterPro" id="IPR010269">
    <property type="entry name" value="T6SS_TssC-like"/>
</dbReference>
<dbReference type="InterPro" id="IPR044031">
    <property type="entry name" value="TssC1_N"/>
</dbReference>
<dbReference type="PANTHER" id="PTHR35565">
    <property type="entry name" value="CYTOPLASMIC PROTEIN-RELATED"/>
    <property type="match status" value="1"/>
</dbReference>
<protein>
    <submittedName>
        <fullName evidence="2">Type VI secretion system contractile sheath domain-containing protein</fullName>
    </submittedName>
</protein>
<dbReference type="EMBL" id="JBGMEL010000002">
    <property type="protein sequence ID" value="MFA0789627.1"/>
    <property type="molecule type" value="Genomic_DNA"/>
</dbReference>
<accession>A0ABV4NJ77</accession>
<sequence>MNKATITAGFQIHGDKDNVGEIMDLGSDNLKVAILGDFSGRSSRRQCEPETIAQRRVYLLNRDTFEGVFSDLGVSLQLPVMDELLRLPYFDDLHPDYLYSRLPLFNHFIELGQRLCDPTQFQQAAEELRQWKPELREAPSETVGYSAEQSVLDEILAAGRARQARDSGSAFQVDKLIRDIVAPYVQKSTDPRQDEYLNALAEATSETMRKVMHHSDFRQLEASWLSLHFLMRRLDEHPNLELHLIDVSKEELLADFASAESDLEKSQVFKLLVERETAAGNRPYNLVLGDFYITDEERDLHLLIDLSTISEAAGSALLLGGDTKLAGCPNLAGSVDPDDWCYPLSERFAESWQAVRDYSASEYVALAAPRFMLRLPFGRETSTTEHFNFEELTPEQGHQYYQWGNSAYLLTLAICQGFSSTGKLQVPASATYESLPLHLRKLPQGQWITPCAEALLTDRAAAEFTQAGLSTMRSVQGRDQIVLPSLRSLAGSALKGPWG</sequence>
<organism evidence="2 3">
    <name type="scientific">Microbulbifer echini</name>
    <dbReference type="NCBI Taxonomy" id="1529067"/>
    <lineage>
        <taxon>Bacteria</taxon>
        <taxon>Pseudomonadati</taxon>
        <taxon>Pseudomonadota</taxon>
        <taxon>Gammaproteobacteria</taxon>
        <taxon>Cellvibrionales</taxon>
        <taxon>Microbulbiferaceae</taxon>
        <taxon>Microbulbifer</taxon>
    </lineage>
</organism>
<evidence type="ECO:0000259" key="1">
    <source>
        <dbReference type="Pfam" id="PF05943"/>
    </source>
</evidence>
<comment type="caution">
    <text evidence="2">The sequence shown here is derived from an EMBL/GenBank/DDBJ whole genome shotgun (WGS) entry which is preliminary data.</text>
</comment>
<dbReference type="Proteomes" id="UP001569414">
    <property type="component" value="Unassembled WGS sequence"/>
</dbReference>
<name>A0ABV4NJ77_9GAMM</name>